<sequence>MDLRVECVTGRSKEKEKIKEIYTSSFLKEDRIPFWLMLIMAKMKNTEFISFHDKDTLCGFAYMATVQDLTFVMFLAVNENIRSKGYGSRILDKIQSIHPYSKIIISIERCDKDAKDIKQRLRRKKFYVNNGYIETGYLVEISKKKQEILIKNGEFDENEFSLFFKKYSNGTMKPKLWRIGS</sequence>
<keyword evidence="3" id="KW-1185">Reference proteome</keyword>
<evidence type="ECO:0000259" key="1">
    <source>
        <dbReference type="PROSITE" id="PS51186"/>
    </source>
</evidence>
<dbReference type="STRING" id="1121298.SAMN05444401_2637"/>
<evidence type="ECO:0000313" key="2">
    <source>
        <dbReference type="EMBL" id="SHJ29487.1"/>
    </source>
</evidence>
<dbReference type="EMBL" id="FQZO01000004">
    <property type="protein sequence ID" value="SHJ29487.1"/>
    <property type="molecule type" value="Genomic_DNA"/>
</dbReference>
<dbReference type="OrthoDB" id="9127144at2"/>
<evidence type="ECO:0000313" key="3">
    <source>
        <dbReference type="Proteomes" id="UP000184080"/>
    </source>
</evidence>
<feature type="domain" description="N-acetyltransferase" evidence="1">
    <location>
        <begin position="3"/>
        <end position="154"/>
    </location>
</feature>
<protein>
    <recommendedName>
        <fullName evidence="1">N-acetyltransferase domain-containing protein</fullName>
    </recommendedName>
</protein>
<proteinExistence type="predicted"/>
<dbReference type="PROSITE" id="PS51186">
    <property type="entry name" value="GNAT"/>
    <property type="match status" value="1"/>
</dbReference>
<dbReference type="Gene3D" id="3.40.630.30">
    <property type="match status" value="1"/>
</dbReference>
<name>A0A1M6I4T5_9CLOT</name>
<dbReference type="RefSeq" id="WP_073007382.1">
    <property type="nucleotide sequence ID" value="NZ_FQZO01000004.1"/>
</dbReference>
<dbReference type="GO" id="GO:0016747">
    <property type="term" value="F:acyltransferase activity, transferring groups other than amino-acyl groups"/>
    <property type="evidence" value="ECO:0007669"/>
    <property type="project" value="InterPro"/>
</dbReference>
<dbReference type="AlphaFoldDB" id="A0A1M6I4T5"/>
<dbReference type="InterPro" id="IPR016181">
    <property type="entry name" value="Acyl_CoA_acyltransferase"/>
</dbReference>
<accession>A0A1M6I4T5</accession>
<dbReference type="InterPro" id="IPR000182">
    <property type="entry name" value="GNAT_dom"/>
</dbReference>
<reference evidence="2 3" key="1">
    <citation type="submission" date="2016-11" db="EMBL/GenBank/DDBJ databases">
        <authorList>
            <person name="Jaros S."/>
            <person name="Januszkiewicz K."/>
            <person name="Wedrychowicz H."/>
        </authorList>
    </citation>
    <scope>NUCLEOTIDE SEQUENCE [LARGE SCALE GENOMIC DNA]</scope>
    <source>
        <strain evidence="2 3">DSM 21864</strain>
    </source>
</reference>
<dbReference type="SUPFAM" id="SSF55729">
    <property type="entry name" value="Acyl-CoA N-acyltransferases (Nat)"/>
    <property type="match status" value="1"/>
</dbReference>
<organism evidence="2 3">
    <name type="scientific">Clostridium amylolyticum</name>
    <dbReference type="NCBI Taxonomy" id="1121298"/>
    <lineage>
        <taxon>Bacteria</taxon>
        <taxon>Bacillati</taxon>
        <taxon>Bacillota</taxon>
        <taxon>Clostridia</taxon>
        <taxon>Eubacteriales</taxon>
        <taxon>Clostridiaceae</taxon>
        <taxon>Clostridium</taxon>
    </lineage>
</organism>
<dbReference type="Proteomes" id="UP000184080">
    <property type="component" value="Unassembled WGS sequence"/>
</dbReference>
<gene>
    <name evidence="2" type="ORF">SAMN05444401_2637</name>
</gene>
<dbReference type="Pfam" id="PF00583">
    <property type="entry name" value="Acetyltransf_1"/>
    <property type="match status" value="1"/>
</dbReference>